<protein>
    <submittedName>
        <fullName evidence="1">Uncharacterized protein</fullName>
    </submittedName>
</protein>
<comment type="caution">
    <text evidence="1">The sequence shown here is derived from an EMBL/GenBank/DDBJ whole genome shotgun (WGS) entry which is preliminary data.</text>
</comment>
<reference evidence="1" key="1">
    <citation type="submission" date="2021-03" db="EMBL/GenBank/DDBJ databases">
        <title>Genomic Encyclopedia of Type Strains, Phase IV (KMG-IV): sequencing the most valuable type-strain genomes for metagenomic binning, comparative biology and taxonomic classification.</title>
        <authorList>
            <person name="Goeker M."/>
        </authorList>
    </citation>
    <scope>NUCLEOTIDE SEQUENCE</scope>
    <source>
        <strain evidence="1">DSM 18131</strain>
    </source>
</reference>
<proteinExistence type="predicted"/>
<name>A0ACC5SY74_ENSAD</name>
<gene>
    <name evidence="1" type="ORF">J2Z19_003330</name>
</gene>
<keyword evidence="2" id="KW-1185">Reference proteome</keyword>
<dbReference type="Proteomes" id="UP000823773">
    <property type="component" value="Unassembled WGS sequence"/>
</dbReference>
<evidence type="ECO:0000313" key="2">
    <source>
        <dbReference type="Proteomes" id="UP000823773"/>
    </source>
</evidence>
<sequence>MPRALSQLKPAVTKAAKTCVFAVALVSAWLCGAAQATEPSHLYISDAIVTGTGEENRQIGFRECLSEVLVKVSGDFTLTDSAALAALQARAAEFVATFSYRDRLQGIPIHDEQGTHDRPHDLTCRFDPATIDRLLAKLERKPWLSPRPVIAVLLAVHDQRRRFVLARDGGGSPYMAQSLAAATVPQALTARLPEAATLAANRLDFERLSRMQPAELKRLAMDVGADIPLAGTLVWSDAARGWVADWRLIENSKAYRWQIRGVSFDDAFRNAMRGAARVLSGNGPP</sequence>
<accession>A0ACC5SY74</accession>
<organism evidence="1 2">
    <name type="scientific">Ensifer adhaerens</name>
    <name type="common">Sinorhizobium morelense</name>
    <dbReference type="NCBI Taxonomy" id="106592"/>
    <lineage>
        <taxon>Bacteria</taxon>
        <taxon>Pseudomonadati</taxon>
        <taxon>Pseudomonadota</taxon>
        <taxon>Alphaproteobacteria</taxon>
        <taxon>Hyphomicrobiales</taxon>
        <taxon>Rhizobiaceae</taxon>
        <taxon>Sinorhizobium/Ensifer group</taxon>
        <taxon>Ensifer</taxon>
    </lineage>
</organism>
<evidence type="ECO:0000313" key="1">
    <source>
        <dbReference type="EMBL" id="MBP1873611.1"/>
    </source>
</evidence>
<dbReference type="EMBL" id="JAGGJR010000005">
    <property type="protein sequence ID" value="MBP1873611.1"/>
    <property type="molecule type" value="Genomic_DNA"/>
</dbReference>